<dbReference type="SMART" id="SM00364">
    <property type="entry name" value="LRR_BAC"/>
    <property type="match status" value="5"/>
</dbReference>
<feature type="region of interest" description="Disordered" evidence="13">
    <location>
        <begin position="1"/>
        <end position="153"/>
    </location>
</feature>
<dbReference type="Pfam" id="PF08477">
    <property type="entry name" value="Roc"/>
    <property type="match status" value="1"/>
</dbReference>
<dbReference type="InterPro" id="IPR020859">
    <property type="entry name" value="ROC"/>
</dbReference>
<evidence type="ECO:0000313" key="17">
    <source>
        <dbReference type="Proteomes" id="UP001233172"/>
    </source>
</evidence>
<feature type="region of interest" description="Disordered" evidence="13">
    <location>
        <begin position="2952"/>
        <end position="3029"/>
    </location>
</feature>
<feature type="compositionally biased region" description="Pro residues" evidence="13">
    <location>
        <begin position="134"/>
        <end position="145"/>
    </location>
</feature>
<dbReference type="GO" id="GO:0005509">
    <property type="term" value="F:calcium ion binding"/>
    <property type="evidence" value="ECO:0007669"/>
    <property type="project" value="InterPro"/>
</dbReference>
<dbReference type="Pfam" id="PF13855">
    <property type="entry name" value="LRR_8"/>
    <property type="match status" value="1"/>
</dbReference>
<feature type="compositionally biased region" description="Basic and acidic residues" evidence="13">
    <location>
        <begin position="1"/>
        <end position="11"/>
    </location>
</feature>
<dbReference type="InterPro" id="IPR027417">
    <property type="entry name" value="P-loop_NTPase"/>
</dbReference>
<dbReference type="Proteomes" id="UP001233172">
    <property type="component" value="Unassembled WGS sequence"/>
</dbReference>
<dbReference type="PRINTS" id="PR00449">
    <property type="entry name" value="RASTRNSFRMNG"/>
</dbReference>
<evidence type="ECO:0000256" key="3">
    <source>
        <dbReference type="ARBA" id="ARBA00022527"/>
    </source>
</evidence>
<keyword evidence="9" id="KW-0067">ATP-binding</keyword>
<keyword evidence="7" id="KW-0547">Nucleotide-binding</keyword>
<dbReference type="InterPro" id="IPR018247">
    <property type="entry name" value="EF_Hand_1_Ca_BS"/>
</dbReference>
<keyword evidence="4" id="KW-0433">Leucine-rich repeat</keyword>
<dbReference type="GO" id="GO:0004674">
    <property type="term" value="F:protein serine/threonine kinase activity"/>
    <property type="evidence" value="ECO:0007669"/>
    <property type="project" value="UniProtKB-KW"/>
</dbReference>
<dbReference type="PANTHER" id="PTHR47508">
    <property type="entry name" value="SAM DOMAIN-CONTAINING PROTEIN-RELATED"/>
    <property type="match status" value="1"/>
</dbReference>
<dbReference type="EC" id="2.7.11.1" evidence="2"/>
<dbReference type="InterPro" id="IPR035897">
    <property type="entry name" value="Toll_tir_struct_dom_sf"/>
</dbReference>
<dbReference type="Gene3D" id="1.10.10.10">
    <property type="entry name" value="Winged helix-like DNA-binding domain superfamily/Winged helix DNA-binding domain"/>
    <property type="match status" value="1"/>
</dbReference>
<dbReference type="SUPFAM" id="SSF52047">
    <property type="entry name" value="RNI-like"/>
    <property type="match status" value="1"/>
</dbReference>
<dbReference type="Pfam" id="PF13676">
    <property type="entry name" value="TIR_2"/>
    <property type="match status" value="2"/>
</dbReference>
<dbReference type="SMART" id="SM00367">
    <property type="entry name" value="LRR_CC"/>
    <property type="match status" value="1"/>
</dbReference>
<evidence type="ECO:0000256" key="10">
    <source>
        <dbReference type="ARBA" id="ARBA00023134"/>
    </source>
</evidence>
<dbReference type="Gene3D" id="3.40.50.10140">
    <property type="entry name" value="Toll/interleukin-1 receptor homology (TIR) domain"/>
    <property type="match status" value="2"/>
</dbReference>
<dbReference type="GO" id="GO:0009966">
    <property type="term" value="P:regulation of signal transduction"/>
    <property type="evidence" value="ECO:0007669"/>
    <property type="project" value="UniProtKB-ARBA"/>
</dbReference>
<gene>
    <name evidence="16" type="ORF">Bpfe_027020</name>
</gene>
<evidence type="ECO:0000256" key="8">
    <source>
        <dbReference type="ARBA" id="ARBA00022777"/>
    </source>
</evidence>
<keyword evidence="5" id="KW-0808">Transferase</keyword>
<dbReference type="Gene3D" id="3.80.10.10">
    <property type="entry name" value="Ribonuclease Inhibitor"/>
    <property type="match status" value="3"/>
</dbReference>
<feature type="domain" description="EF-hand" evidence="14">
    <location>
        <begin position="1753"/>
        <end position="1788"/>
    </location>
</feature>
<dbReference type="SUPFAM" id="SSF52058">
    <property type="entry name" value="L domain-like"/>
    <property type="match status" value="1"/>
</dbReference>
<reference evidence="16" key="2">
    <citation type="submission" date="2023-04" db="EMBL/GenBank/DDBJ databases">
        <authorList>
            <person name="Bu L."/>
            <person name="Lu L."/>
            <person name="Laidemitt M.R."/>
            <person name="Zhang S.M."/>
            <person name="Mutuku M."/>
            <person name="Mkoji G."/>
            <person name="Steinauer M."/>
            <person name="Loker E.S."/>
        </authorList>
    </citation>
    <scope>NUCLEOTIDE SEQUENCE</scope>
    <source>
        <strain evidence="16">KasaAsao</strain>
        <tissue evidence="16">Whole Snail</tissue>
    </source>
</reference>
<comment type="caution">
    <text evidence="16">The sequence shown here is derived from an EMBL/GenBank/DDBJ whole genome shotgun (WGS) entry which is preliminary data.</text>
</comment>
<dbReference type="PROSITE" id="PS50222">
    <property type="entry name" value="EF_HAND_2"/>
    <property type="match status" value="1"/>
</dbReference>
<dbReference type="Pfam" id="PF25497">
    <property type="entry name" value="COR-B"/>
    <property type="match status" value="1"/>
</dbReference>
<keyword evidence="8 16" id="KW-0418">Kinase</keyword>
<dbReference type="InterPro" id="IPR002048">
    <property type="entry name" value="EF_hand_dom"/>
</dbReference>
<accession>A0AAD8AXJ6</accession>
<dbReference type="InterPro" id="IPR032675">
    <property type="entry name" value="LRR_dom_sf"/>
</dbReference>
<dbReference type="InterPro" id="IPR000157">
    <property type="entry name" value="TIR_dom"/>
</dbReference>
<evidence type="ECO:0000259" key="14">
    <source>
        <dbReference type="PROSITE" id="PS50222"/>
    </source>
</evidence>
<dbReference type="Gene3D" id="3.40.50.300">
    <property type="entry name" value="P-loop containing nucleotide triphosphate hydrolases"/>
    <property type="match status" value="1"/>
</dbReference>
<protein>
    <recommendedName>
        <fullName evidence="2">non-specific serine/threonine protein kinase</fullName>
        <ecNumber evidence="2">2.7.11.1</ecNumber>
    </recommendedName>
</protein>
<dbReference type="InterPro" id="IPR006553">
    <property type="entry name" value="Leu-rich_rpt_Cys-con_subtyp"/>
</dbReference>
<dbReference type="InterPro" id="IPR001611">
    <property type="entry name" value="Leu-rich_rpt"/>
</dbReference>
<organism evidence="16 17">
    <name type="scientific">Biomphalaria pfeifferi</name>
    <name type="common">Bloodfluke planorb</name>
    <name type="synonym">Freshwater snail</name>
    <dbReference type="NCBI Taxonomy" id="112525"/>
    <lineage>
        <taxon>Eukaryota</taxon>
        <taxon>Metazoa</taxon>
        <taxon>Spiralia</taxon>
        <taxon>Lophotrochozoa</taxon>
        <taxon>Mollusca</taxon>
        <taxon>Gastropoda</taxon>
        <taxon>Heterobranchia</taxon>
        <taxon>Euthyneura</taxon>
        <taxon>Panpulmonata</taxon>
        <taxon>Hygrophila</taxon>
        <taxon>Lymnaeoidea</taxon>
        <taxon>Planorbidae</taxon>
        <taxon>Biomphalaria</taxon>
    </lineage>
</organism>
<dbReference type="PROSITE" id="PS51424">
    <property type="entry name" value="ROC"/>
    <property type="match status" value="1"/>
</dbReference>
<feature type="compositionally biased region" description="Polar residues" evidence="13">
    <location>
        <begin position="61"/>
        <end position="93"/>
    </location>
</feature>
<dbReference type="InterPro" id="IPR057263">
    <property type="entry name" value="COR-B"/>
</dbReference>
<dbReference type="PANTHER" id="PTHR47508:SF1">
    <property type="entry name" value="NON-SPECIFIC SERINE_THREONINE PROTEIN KINASE"/>
    <property type="match status" value="1"/>
</dbReference>
<keyword evidence="17" id="KW-1185">Reference proteome</keyword>
<dbReference type="PROSITE" id="PS00018">
    <property type="entry name" value="EF_HAND_1"/>
    <property type="match status" value="1"/>
</dbReference>
<evidence type="ECO:0000256" key="2">
    <source>
        <dbReference type="ARBA" id="ARBA00012513"/>
    </source>
</evidence>
<comment type="catalytic activity">
    <reaction evidence="11">
        <text>L-threonyl-[protein] + ATP = O-phospho-L-threonyl-[protein] + ADP + H(+)</text>
        <dbReference type="Rhea" id="RHEA:46608"/>
        <dbReference type="Rhea" id="RHEA-COMP:11060"/>
        <dbReference type="Rhea" id="RHEA-COMP:11605"/>
        <dbReference type="ChEBI" id="CHEBI:15378"/>
        <dbReference type="ChEBI" id="CHEBI:30013"/>
        <dbReference type="ChEBI" id="CHEBI:30616"/>
        <dbReference type="ChEBI" id="CHEBI:61977"/>
        <dbReference type="ChEBI" id="CHEBI:456216"/>
        <dbReference type="EC" id="2.7.11.1"/>
    </reaction>
</comment>
<evidence type="ECO:0000256" key="5">
    <source>
        <dbReference type="ARBA" id="ARBA00022679"/>
    </source>
</evidence>
<dbReference type="Gene3D" id="3.30.70.1390">
    <property type="entry name" value="ROC domain from the Parkinson's disease-associated leucine-rich repeat kinase 2"/>
    <property type="match status" value="1"/>
</dbReference>
<evidence type="ECO:0000313" key="16">
    <source>
        <dbReference type="EMBL" id="KAK0043554.1"/>
    </source>
</evidence>
<dbReference type="GO" id="GO:0007165">
    <property type="term" value="P:signal transduction"/>
    <property type="evidence" value="ECO:0007669"/>
    <property type="project" value="InterPro"/>
</dbReference>
<dbReference type="InterPro" id="IPR003591">
    <property type="entry name" value="Leu-rich_rpt_typical-subtyp"/>
</dbReference>
<feature type="domain" description="Roc" evidence="15">
    <location>
        <begin position="1900"/>
        <end position="2072"/>
    </location>
</feature>
<evidence type="ECO:0000256" key="9">
    <source>
        <dbReference type="ARBA" id="ARBA00022840"/>
    </source>
</evidence>
<dbReference type="SUPFAM" id="SSF52540">
    <property type="entry name" value="P-loop containing nucleoside triphosphate hydrolases"/>
    <property type="match status" value="1"/>
</dbReference>
<dbReference type="InterPro" id="IPR036388">
    <property type="entry name" value="WH-like_DNA-bd_sf"/>
</dbReference>
<evidence type="ECO:0000256" key="1">
    <source>
        <dbReference type="ARBA" id="ARBA00009634"/>
    </source>
</evidence>
<evidence type="ECO:0000256" key="6">
    <source>
        <dbReference type="ARBA" id="ARBA00022737"/>
    </source>
</evidence>
<dbReference type="SMART" id="SM00369">
    <property type="entry name" value="LRR_TYP"/>
    <property type="match status" value="4"/>
</dbReference>
<evidence type="ECO:0000256" key="13">
    <source>
        <dbReference type="SAM" id="MobiDB-lite"/>
    </source>
</evidence>
<keyword evidence="6" id="KW-0677">Repeat</keyword>
<feature type="compositionally biased region" description="Basic and acidic residues" evidence="13">
    <location>
        <begin position="2959"/>
        <end position="2974"/>
    </location>
</feature>
<evidence type="ECO:0000259" key="15">
    <source>
        <dbReference type="PROSITE" id="PS51424"/>
    </source>
</evidence>
<keyword evidence="3" id="KW-0723">Serine/threonine-protein kinase</keyword>
<dbReference type="Gene3D" id="3.30.310.200">
    <property type="match status" value="1"/>
</dbReference>
<evidence type="ECO:0000256" key="11">
    <source>
        <dbReference type="ARBA" id="ARBA00047899"/>
    </source>
</evidence>
<dbReference type="InterPro" id="IPR032171">
    <property type="entry name" value="COR-A"/>
</dbReference>
<dbReference type="Pfam" id="PF16095">
    <property type="entry name" value="COR-A"/>
    <property type="match status" value="1"/>
</dbReference>
<dbReference type="GO" id="GO:0005524">
    <property type="term" value="F:ATP binding"/>
    <property type="evidence" value="ECO:0007669"/>
    <property type="project" value="UniProtKB-KW"/>
</dbReference>
<sequence length="3029" mass="344265">MNKDKNNETDRATVTSKLDLAKSNKSSGGSEDKVKNNHSVRSDTNKKSGAATDRHKKVKQRQSQIPKEPTQITSQPKDAQEAQASNVDQSDVSNLIPPSGDGDFAKQKRNFKKQLTPDLHHSDDNTNNLSPIPQLLPPPAPPPPKKTQNGSEKKEMIPITTSDHVNHEKSAGKFIIETQDLLSQKRNLRKVNRSSEYNPVTLTRMDMFEKEYEKYGTSPPEYFPLHLVRTVITSQNLSADLVTLNFNGIDQLTDYLFPLLMGGGTTPNTYFVNLKKLNLVGCIHITDQGLKWIAKLFPEVQMIEINACRKVTEKGLHALFTGCKNLQNLAAMADSVSTIPDSISLTRLFQGSFQWAGNPIISEGKEYSLHKGEALDSFQDPLKKKLIILRHDSVAESVLSYIDQNKDKKLRSFSYTDKLNIPSVDESQQILFNVLEMSAENSLLDSIISEGSIVMIVYSSPTDTAELIQFANQLVDIMSSAVLKCADIVILLVELVNDSSKENGLRNLIKTRLDYLKEALYNATYHLYKRNWHLECLDFKGQQSVSWGIASLEALEELSEDEGNNVKLRTVKVTKSSFLQDIKKVLAECAVLIKTLVPWVHCDWSIKLNETVSKIPKAGASTQSTIFEQTDEIARAHLHKRYSYPRLGKVLNLLHNWGEGLYISHQHNSLCVTDLKAYENLVHNICDMKPPDMVTIKCLKKGIPSWSLESLGAKINDMNLSVKPSHVVSLMKHQSLLLEVKNQLLENESVNKSVYIRWSDVPNLHESLEYLWPEPCPKSRIFQTNRCYNFLPTLPPRFMPKLLSTILKVYQPLCIWKTGFLLRQGPVDIKASLHRYKGGEFDKTAVLVVSARVVDFHKSATSESGEETSPSSQYIRHVMFACLRQVLLLVDSVFQKVKVYGCITLPCPECAGHSTEGIISIDQTWHLFYYIGVAHKHRHCKQHPHVNPVYLCDAMEDLGEGRVVPLHNYPYHIDAAKVYEDRVRSRRHRLLDPPEKCFYCGSQLDIPCLHCHMCFRCTELFAKFAKIVQPGFITSKSFKVQKFHDGEMQDDERIVSNTKGSVYFYKKGHRMQLLPVMTPFYWDEVFITILKGANFFLHLTFGTGQRLEYHGLAGALVDQHGVTHQNEMWKSRDANLVNIKLKSVELGKRVRVSMYLKGLKVLSEEINGWNMKLAINSEKTGVYVINTPGIKMGWQSDDNKFMTGTTLEVAEDAKTIHQALILEKSPEGYLTLDMNNKQKQYVYTSPQLMPMGTASALQATLTSTLPAGMTQEGLENFKSPVPLWSFLKYQVPCEFESLLMNIDDKQLSYTCIKVEFPSVLYSKQVHLRDSIEKIMFTDGSWNFPMTALLLLPANFSKEDLLVCSQKRLSNGFKLHPLCCFRADVNTVMSVGPTTPQLETLECFHNVHLVDNSGFEPKILKKEEASDTNMSTWFDIFLKDHKSSLVIVWAWMILLLRLQHDSLTQVNELISHIHSSERLSPVEVTEGVKQIAHFLSQVMYLNLGKDFNFAQSLSDMAVEHLKALTSLHGEIQGLVKMSPPFLEEFLLMCESHQASWQVSKSLNQFSRIPGSYCQFIYSLNLSGNNLTDIPADLFISARNMKDISFTYNKLELLPPEIEHCKQLMTLCVSGNHLKTLPSTLQNCQDLSRLDISKNSFLEFPEVVLKLKNLVRLYAQHLLLKSLPENIGDLCNLEILVLNGNCLTSLPSSLGKLQQLKDLCLNGVCWIKSRSNGLLSKDHFEEFLSNNNLHQWLDRHLQDKTNIFQLFDEDTNGTLDSKEIGKLNAIIFYIFPRFGHQRKEAPDDDTPCGFPEVIFELKNLQYLSFQYQGITQVPKDIRKLAKLTTLHLGNNPNLLTISAHIGSLSLKRLELEACSRLKTPPKEIRAKGFVTTYAYLKRLLTGSVSCKRTKLMLVGLGGAGKTSLVKALLSDNKKTPPSVEQEITDGIDICHWTVPTNEGEITYNVWDFAGQTVYYNTHQFFLSDRAIYFLLWNIRLGHEHAGLQFWLNSISVHAPKAPIFVIGTHLDQMSKLELPKEELQHQYNQICGFHFVSSYTGQGIQELQDRMIEVTLQQQYMGEKIPGVWLSFEESIKSITDKNVIEYKELENKASRSGIFEATEVAHAVQFLHELGSLQHFTNTNLKSHVVISPQWLVDVMACVVSVKDSHIKDGKLNHSDINTLWKDYDVSLHKWLLMLTEEFDLTFPIKDSPTHLVPCLLPETQPEFEWPEIQKEDLNKETKMVYRFDYLPAGLFNRAQVRLNQFCDSSLIWKKGSYLKKNGHICLIHQSKESEVTVKAHGPRPENIVLLVHEVFEILILESFQGITYDFCLPCPDCLRLATKDPHLFPASLIRRATELKSPFLQCLKYFHTVSITDLHAIMPPDSSKDFDLHLVQAIRGMKELKQDLLADVFLSYCEEDLNSKIEVSPHRIIADVEKLGYKCWHSKDKTEFMDEMAKALMDAKIFMAFISNNYAENETCCNLFRFAIQTLKKPIILVAVGDNMEWQRSSLGILTADILYVNMTQSSRYGSKIQELTEALRKKHPIHPDNAEVSKSYPPCFISYTWKNSAKAVAKGSRTTEGALGFGDPRDIKNFLEDNGIGCWLDEERVGQHGLFEDIAEGLMHSSVVVVCISDQYVLSDNCNKEFHFAVNVLQVPVVLAVVGTGDKWRTTELGIMSLKLPLVSFQERSDCAMDKLLKLVQAQLSASSNKSNRENIKNKRKQSVQEQQKLSFQELCELAQRKFVRQISEYTEQLDSGPYPSIIVIDFSSDTKGQDEFKEVKKTQPYLSASDFYDQKFCAQLLCEHEEGWHLSGSALPLEDGFGRTIDQYIPYLARMTLIAKYSKKIVLNCLTTRNGQMYLKWLEENPSVNADFQSSYVSLRQVIYNADPKYQMAKLERCLMPSGKYTWLCETHRRAARVTVVPRESVTNLLHHQTDIIGIDYMLQALQEVEPSGLPQKLRRKAETLKNRDGDKEVNQSKRVSSPKALANETTQEPLLASSREHEGSSKLIGQQFKRNQEPEPRPTSRACYIM</sequence>
<proteinExistence type="inferred from homology"/>
<dbReference type="PROSITE" id="PS51450">
    <property type="entry name" value="LRR"/>
    <property type="match status" value="1"/>
</dbReference>
<dbReference type="EMBL" id="JASAOG010000214">
    <property type="protein sequence ID" value="KAK0043554.1"/>
    <property type="molecule type" value="Genomic_DNA"/>
</dbReference>
<evidence type="ECO:0000256" key="7">
    <source>
        <dbReference type="ARBA" id="ARBA00022741"/>
    </source>
</evidence>
<evidence type="ECO:0000256" key="4">
    <source>
        <dbReference type="ARBA" id="ARBA00022614"/>
    </source>
</evidence>
<keyword evidence="10" id="KW-0342">GTP-binding</keyword>
<comment type="similarity">
    <text evidence="1">Belongs to the Toll-like receptor family.</text>
</comment>
<name>A0AAD8AXJ6_BIOPF</name>
<reference evidence="16" key="1">
    <citation type="journal article" date="2023" name="PLoS Negl. Trop. Dis.">
        <title>A genome sequence for Biomphalaria pfeifferi, the major vector snail for the human-infecting parasite Schistosoma mansoni.</title>
        <authorList>
            <person name="Bu L."/>
            <person name="Lu L."/>
            <person name="Laidemitt M.R."/>
            <person name="Zhang S.M."/>
            <person name="Mutuku M."/>
            <person name="Mkoji G."/>
            <person name="Steinauer M."/>
            <person name="Loker E.S."/>
        </authorList>
    </citation>
    <scope>NUCLEOTIDE SEQUENCE</scope>
    <source>
        <strain evidence="16">KasaAsao</strain>
    </source>
</reference>
<dbReference type="SUPFAM" id="SSF52200">
    <property type="entry name" value="Toll/Interleukin receptor TIR domain"/>
    <property type="match status" value="2"/>
</dbReference>
<comment type="catalytic activity">
    <reaction evidence="12">
        <text>L-seryl-[protein] + ATP = O-phospho-L-seryl-[protein] + ADP + H(+)</text>
        <dbReference type="Rhea" id="RHEA:17989"/>
        <dbReference type="Rhea" id="RHEA-COMP:9863"/>
        <dbReference type="Rhea" id="RHEA-COMP:11604"/>
        <dbReference type="ChEBI" id="CHEBI:15378"/>
        <dbReference type="ChEBI" id="CHEBI:29999"/>
        <dbReference type="ChEBI" id="CHEBI:30616"/>
        <dbReference type="ChEBI" id="CHEBI:83421"/>
        <dbReference type="ChEBI" id="CHEBI:456216"/>
        <dbReference type="EC" id="2.7.11.1"/>
    </reaction>
</comment>
<feature type="compositionally biased region" description="Basic and acidic residues" evidence="13">
    <location>
        <begin position="30"/>
        <end position="46"/>
    </location>
</feature>
<evidence type="ECO:0000256" key="12">
    <source>
        <dbReference type="ARBA" id="ARBA00048679"/>
    </source>
</evidence>